<protein>
    <recommendedName>
        <fullName evidence="3">Ankyrin repeat domain-containing protein</fullName>
    </recommendedName>
</protein>
<reference evidence="1" key="1">
    <citation type="submission" date="2018-11" db="EMBL/GenBank/DDBJ databases">
        <authorList>
            <person name="Alioto T."/>
            <person name="Alioto T."/>
        </authorList>
    </citation>
    <scope>NUCLEOTIDE SEQUENCE</scope>
</reference>
<evidence type="ECO:0000313" key="1">
    <source>
        <dbReference type="EMBL" id="VDH89513.1"/>
    </source>
</evidence>
<evidence type="ECO:0000313" key="2">
    <source>
        <dbReference type="Proteomes" id="UP000596742"/>
    </source>
</evidence>
<dbReference type="AlphaFoldDB" id="A0A8B6BG10"/>
<accession>A0A8B6BG10</accession>
<dbReference type="Gene3D" id="1.25.40.20">
    <property type="entry name" value="Ankyrin repeat-containing domain"/>
    <property type="match status" value="1"/>
</dbReference>
<dbReference type="SUPFAM" id="SSF48403">
    <property type="entry name" value="Ankyrin repeat"/>
    <property type="match status" value="1"/>
</dbReference>
<dbReference type="InterPro" id="IPR036770">
    <property type="entry name" value="Ankyrin_rpt-contain_sf"/>
</dbReference>
<comment type="caution">
    <text evidence="1">The sequence shown here is derived from an EMBL/GenBank/DDBJ whole genome shotgun (WGS) entry which is preliminary data.</text>
</comment>
<proteinExistence type="predicted"/>
<sequence length="144" mass="16390">MSFITELKLKMISSRKKLVLRKYQAQDEKTFNRNSIDYDIFLQLMKAINVCNFELAKLLLTSDIVNAQDASGATPIIAACRNCPRDKENEGIVFVDFLINKGAFLDLYDNNKKTAYDFAENNGLHNIKTHIALASNYQAVQQCF</sequence>
<keyword evidence="2" id="KW-1185">Reference proteome</keyword>
<name>A0A8B6BG10_MYTGA</name>
<dbReference type="Pfam" id="PF12796">
    <property type="entry name" value="Ank_2"/>
    <property type="match status" value="1"/>
</dbReference>
<dbReference type="EMBL" id="UYJE01000046">
    <property type="protein sequence ID" value="VDH89513.1"/>
    <property type="molecule type" value="Genomic_DNA"/>
</dbReference>
<gene>
    <name evidence="1" type="ORF">MGAL_10B072502</name>
</gene>
<evidence type="ECO:0008006" key="3">
    <source>
        <dbReference type="Google" id="ProtNLM"/>
    </source>
</evidence>
<dbReference type="InterPro" id="IPR002110">
    <property type="entry name" value="Ankyrin_rpt"/>
</dbReference>
<organism evidence="1 2">
    <name type="scientific">Mytilus galloprovincialis</name>
    <name type="common">Mediterranean mussel</name>
    <dbReference type="NCBI Taxonomy" id="29158"/>
    <lineage>
        <taxon>Eukaryota</taxon>
        <taxon>Metazoa</taxon>
        <taxon>Spiralia</taxon>
        <taxon>Lophotrochozoa</taxon>
        <taxon>Mollusca</taxon>
        <taxon>Bivalvia</taxon>
        <taxon>Autobranchia</taxon>
        <taxon>Pteriomorphia</taxon>
        <taxon>Mytilida</taxon>
        <taxon>Mytiloidea</taxon>
        <taxon>Mytilidae</taxon>
        <taxon>Mytilinae</taxon>
        <taxon>Mytilus</taxon>
    </lineage>
</organism>
<dbReference type="Proteomes" id="UP000596742">
    <property type="component" value="Unassembled WGS sequence"/>
</dbReference>